<dbReference type="VEuPathDB" id="FungiDB:DIURU_002877"/>
<dbReference type="AlphaFoldDB" id="A0A642UNQ8"/>
<proteinExistence type="predicted"/>
<dbReference type="InterPro" id="IPR007275">
    <property type="entry name" value="YTH_domain"/>
</dbReference>
<name>A0A642UNQ8_DIURU</name>
<gene>
    <name evidence="3" type="ORF">DIURU_002877</name>
</gene>
<evidence type="ECO:0000259" key="2">
    <source>
        <dbReference type="Pfam" id="PF04146"/>
    </source>
</evidence>
<protein>
    <recommendedName>
        <fullName evidence="2">YTH domain-containing protein</fullName>
    </recommendedName>
</protein>
<feature type="domain" description="YTH" evidence="2">
    <location>
        <begin position="216"/>
        <end position="346"/>
    </location>
</feature>
<organism evidence="3 4">
    <name type="scientific">Diutina rugosa</name>
    <name type="common">Yeast</name>
    <name type="synonym">Candida rugosa</name>
    <dbReference type="NCBI Taxonomy" id="5481"/>
    <lineage>
        <taxon>Eukaryota</taxon>
        <taxon>Fungi</taxon>
        <taxon>Dikarya</taxon>
        <taxon>Ascomycota</taxon>
        <taxon>Saccharomycotina</taxon>
        <taxon>Pichiomycetes</taxon>
        <taxon>Debaryomycetaceae</taxon>
        <taxon>Diutina</taxon>
    </lineage>
</organism>
<comment type="caution">
    <text evidence="3">The sequence shown here is derived from an EMBL/GenBank/DDBJ whole genome shotgun (WGS) entry which is preliminary data.</text>
</comment>
<dbReference type="EMBL" id="SWFT01000090">
    <property type="protein sequence ID" value="KAA8902423.1"/>
    <property type="molecule type" value="Genomic_DNA"/>
</dbReference>
<dbReference type="RefSeq" id="XP_034012408.1">
    <property type="nucleotide sequence ID" value="XM_034155576.1"/>
</dbReference>
<dbReference type="Proteomes" id="UP000449547">
    <property type="component" value="Unassembled WGS sequence"/>
</dbReference>
<evidence type="ECO:0000313" key="3">
    <source>
        <dbReference type="EMBL" id="KAA8902423.1"/>
    </source>
</evidence>
<evidence type="ECO:0000313" key="4">
    <source>
        <dbReference type="Proteomes" id="UP000449547"/>
    </source>
</evidence>
<accession>A0A642UNQ8</accession>
<sequence length="350" mass="38013">MVMAFQDVTEVTTTDPSKVVCPLPIVPRPVSFLDSDYSAFSDSDSDGFADVCDNVRYTLGQLGIESSRADLLASPPAPEAAPLGSHTPDTTRNSATEDEKKAANLDAQLQSIVKSEVAWSKIFSSAGTNMPVDVDASLIPLSPQDHSPPERFPRSVVDVDRILNYQKLYEDVHLESTSSYTINGQPWGRQAHQHDSESFMWASECDGITWVHPQDRFVVVPATTQKHIDIAIANQCWTSGSSTNNLLNYIYQQSAANGARTWMFVSNPTDATIQGIGEMVSPIDPRACMAEFGSALVGSGRVKWHSTATVGGSWLDGLTTQQGTSLTMSGPPAELDWLTAREVIDLFSPE</sequence>
<feature type="region of interest" description="Disordered" evidence="1">
    <location>
        <begin position="72"/>
        <end position="102"/>
    </location>
</feature>
<dbReference type="GeneID" id="54781528"/>
<dbReference type="Pfam" id="PF04146">
    <property type="entry name" value="YTH"/>
    <property type="match status" value="1"/>
</dbReference>
<keyword evidence="4" id="KW-1185">Reference proteome</keyword>
<reference evidence="3 4" key="1">
    <citation type="submission" date="2019-07" db="EMBL/GenBank/DDBJ databases">
        <title>Genome assembly of two rare yeast pathogens: Diutina rugosa and Trichomonascus ciferrii.</title>
        <authorList>
            <person name="Mixao V."/>
            <person name="Saus E."/>
            <person name="Hansen A."/>
            <person name="Lass-Flor C."/>
            <person name="Gabaldon T."/>
        </authorList>
    </citation>
    <scope>NUCLEOTIDE SEQUENCE [LARGE SCALE GENOMIC DNA]</scope>
    <source>
        <strain evidence="3 4">CBS 613</strain>
    </source>
</reference>
<dbReference type="GO" id="GO:0003723">
    <property type="term" value="F:RNA binding"/>
    <property type="evidence" value="ECO:0007669"/>
    <property type="project" value="InterPro"/>
</dbReference>
<dbReference type="Gene3D" id="3.10.590.10">
    <property type="entry name" value="ph1033 like domains"/>
    <property type="match status" value="1"/>
</dbReference>
<evidence type="ECO:0000256" key="1">
    <source>
        <dbReference type="SAM" id="MobiDB-lite"/>
    </source>
</evidence>